<feature type="domain" description="Lipoyl-binding" evidence="3">
    <location>
        <begin position="1"/>
        <end position="76"/>
    </location>
</feature>
<dbReference type="PANTHER" id="PTHR23151">
    <property type="entry name" value="DIHYDROLIPOAMIDE ACETYL/SUCCINYL-TRANSFERASE-RELATED"/>
    <property type="match status" value="1"/>
</dbReference>
<evidence type="ECO:0000313" key="5">
    <source>
        <dbReference type="EMBL" id="GAI37616.1"/>
    </source>
</evidence>
<dbReference type="GO" id="GO:0016746">
    <property type="term" value="F:acyltransferase activity"/>
    <property type="evidence" value="ECO:0007669"/>
    <property type="project" value="InterPro"/>
</dbReference>
<dbReference type="GO" id="GO:0045254">
    <property type="term" value="C:pyruvate dehydrogenase complex"/>
    <property type="evidence" value="ECO:0007669"/>
    <property type="project" value="InterPro"/>
</dbReference>
<evidence type="ECO:0000256" key="1">
    <source>
        <dbReference type="ARBA" id="ARBA00007317"/>
    </source>
</evidence>
<sequence length="246" mass="28273">MHEVIMPKLGMTMEKGIVEKWLKKEGDYIKKGESLLEIMTDKVTIEVESYHTGYLKKILAEEGEEVPVTEVIAYIGEEDEKIPEEIVRKKIAPLEVSKEEKVKVKVGEKEKIPIEKIIEYEKEREREIRKGKEKEEEITKVKRKKILASPLAKKLAKEMSIDLSKISGTGPKGRIVKADILRSVEERKLKKKEKMDIEKEISKKLITPEILKTIPLTGLRKTISERMSKSASEIPHITLFLEVDIS</sequence>
<dbReference type="Gene3D" id="3.30.559.10">
    <property type="entry name" value="Chloramphenicol acetyltransferase-like domain"/>
    <property type="match status" value="1"/>
</dbReference>
<evidence type="ECO:0000259" key="3">
    <source>
        <dbReference type="PROSITE" id="PS50968"/>
    </source>
</evidence>
<feature type="domain" description="Peripheral subunit-binding (PSBD)" evidence="4">
    <location>
        <begin position="147"/>
        <end position="184"/>
    </location>
</feature>
<dbReference type="InterPro" id="IPR001078">
    <property type="entry name" value="2-oxoacid_DH_actylTfrase"/>
</dbReference>
<dbReference type="InterPro" id="IPR011053">
    <property type="entry name" value="Single_hybrid_motif"/>
</dbReference>
<evidence type="ECO:0000256" key="2">
    <source>
        <dbReference type="ARBA" id="ARBA00022823"/>
    </source>
</evidence>
<dbReference type="Gene3D" id="2.40.50.100">
    <property type="match status" value="1"/>
</dbReference>
<dbReference type="InterPro" id="IPR000089">
    <property type="entry name" value="Biotin_lipoyl"/>
</dbReference>
<dbReference type="AlphaFoldDB" id="X1P579"/>
<dbReference type="InterPro" id="IPR004167">
    <property type="entry name" value="PSBD"/>
</dbReference>
<dbReference type="GO" id="GO:0006086">
    <property type="term" value="P:pyruvate decarboxylation to acetyl-CoA"/>
    <property type="evidence" value="ECO:0007669"/>
    <property type="project" value="InterPro"/>
</dbReference>
<keyword evidence="2" id="KW-0450">Lipoyl</keyword>
<proteinExistence type="inferred from homology"/>
<dbReference type="Pfam" id="PF00198">
    <property type="entry name" value="2-oxoacid_dh"/>
    <property type="match status" value="1"/>
</dbReference>
<dbReference type="Gene3D" id="4.10.320.10">
    <property type="entry name" value="E3-binding domain"/>
    <property type="match status" value="1"/>
</dbReference>
<dbReference type="InterPro" id="IPR003016">
    <property type="entry name" value="2-oxoA_DH_lipoyl-BS"/>
</dbReference>
<dbReference type="SUPFAM" id="SSF47005">
    <property type="entry name" value="Peripheral subunit-binding domain of 2-oxo acid dehydrogenase complex"/>
    <property type="match status" value="1"/>
</dbReference>
<comment type="similarity">
    <text evidence="1">Belongs to the 2-oxoacid dehydrogenase family.</text>
</comment>
<dbReference type="InterPro" id="IPR045257">
    <property type="entry name" value="E2/Pdx1"/>
</dbReference>
<dbReference type="PROSITE" id="PS50968">
    <property type="entry name" value="BIOTINYL_LIPOYL"/>
    <property type="match status" value="1"/>
</dbReference>
<comment type="caution">
    <text evidence="5">The sequence shown here is derived from an EMBL/GenBank/DDBJ whole genome shotgun (WGS) entry which is preliminary data.</text>
</comment>
<dbReference type="EMBL" id="BARV01024832">
    <property type="protein sequence ID" value="GAI37616.1"/>
    <property type="molecule type" value="Genomic_DNA"/>
</dbReference>
<name>X1P579_9ZZZZ</name>
<dbReference type="PANTHER" id="PTHR23151:SF90">
    <property type="entry name" value="DIHYDROLIPOYLLYSINE-RESIDUE ACETYLTRANSFERASE COMPONENT OF PYRUVATE DEHYDROGENASE COMPLEX, MITOCHONDRIAL-RELATED"/>
    <property type="match status" value="1"/>
</dbReference>
<protein>
    <recommendedName>
        <fullName evidence="6">Dihydrolipoamide acetyltransferase component of pyruvate dehydrogenase complex</fullName>
    </recommendedName>
</protein>
<organism evidence="5">
    <name type="scientific">marine sediment metagenome</name>
    <dbReference type="NCBI Taxonomy" id="412755"/>
    <lineage>
        <taxon>unclassified sequences</taxon>
        <taxon>metagenomes</taxon>
        <taxon>ecological metagenomes</taxon>
    </lineage>
</organism>
<feature type="non-terminal residue" evidence="5">
    <location>
        <position position="246"/>
    </location>
</feature>
<reference evidence="5" key="1">
    <citation type="journal article" date="2014" name="Front. Microbiol.">
        <title>High frequency of phylogenetically diverse reductive dehalogenase-homologous genes in deep subseafloor sedimentary metagenomes.</title>
        <authorList>
            <person name="Kawai M."/>
            <person name="Futagami T."/>
            <person name="Toyoda A."/>
            <person name="Takaki Y."/>
            <person name="Nishi S."/>
            <person name="Hori S."/>
            <person name="Arai W."/>
            <person name="Tsubouchi T."/>
            <person name="Morono Y."/>
            <person name="Uchiyama I."/>
            <person name="Ito T."/>
            <person name="Fujiyama A."/>
            <person name="Inagaki F."/>
            <person name="Takami H."/>
        </authorList>
    </citation>
    <scope>NUCLEOTIDE SEQUENCE</scope>
    <source>
        <strain evidence="5">Expedition CK06-06</strain>
    </source>
</reference>
<dbReference type="InterPro" id="IPR023213">
    <property type="entry name" value="CAT-like_dom_sf"/>
</dbReference>
<dbReference type="SUPFAM" id="SSF52777">
    <property type="entry name" value="CoA-dependent acyltransferases"/>
    <property type="match status" value="1"/>
</dbReference>
<gene>
    <name evidence="5" type="ORF">S06H3_40452</name>
</gene>
<dbReference type="CDD" id="cd06849">
    <property type="entry name" value="lipoyl_domain"/>
    <property type="match status" value="1"/>
</dbReference>
<evidence type="ECO:0000259" key="4">
    <source>
        <dbReference type="PROSITE" id="PS51826"/>
    </source>
</evidence>
<dbReference type="InterPro" id="IPR036625">
    <property type="entry name" value="E3-bd_dom_sf"/>
</dbReference>
<dbReference type="Pfam" id="PF00364">
    <property type="entry name" value="Biotin_lipoyl"/>
    <property type="match status" value="1"/>
</dbReference>
<accession>X1P579</accession>
<dbReference type="SUPFAM" id="SSF51230">
    <property type="entry name" value="Single hybrid motif"/>
    <property type="match status" value="1"/>
</dbReference>
<evidence type="ECO:0008006" key="6">
    <source>
        <dbReference type="Google" id="ProtNLM"/>
    </source>
</evidence>
<dbReference type="Pfam" id="PF02817">
    <property type="entry name" value="E3_binding"/>
    <property type="match status" value="1"/>
</dbReference>
<dbReference type="PROSITE" id="PS51826">
    <property type="entry name" value="PSBD"/>
    <property type="match status" value="1"/>
</dbReference>
<dbReference type="PROSITE" id="PS00189">
    <property type="entry name" value="LIPOYL"/>
    <property type="match status" value="1"/>
</dbReference>